<dbReference type="EMBL" id="JAHHIF010000033">
    <property type="protein sequence ID" value="MBW4546984.1"/>
    <property type="molecule type" value="Genomic_DNA"/>
</dbReference>
<organism evidence="1 2">
    <name type="scientific">Symplocastrum torsivum CPER-KK1</name>
    <dbReference type="NCBI Taxonomy" id="450513"/>
    <lineage>
        <taxon>Bacteria</taxon>
        <taxon>Bacillati</taxon>
        <taxon>Cyanobacteriota</taxon>
        <taxon>Cyanophyceae</taxon>
        <taxon>Oscillatoriophycideae</taxon>
        <taxon>Oscillatoriales</taxon>
        <taxon>Microcoleaceae</taxon>
        <taxon>Symplocastrum</taxon>
    </lineage>
</organism>
<gene>
    <name evidence="1" type="ORF">KME25_21455</name>
</gene>
<dbReference type="AlphaFoldDB" id="A0A951PQK9"/>
<protein>
    <submittedName>
        <fullName evidence="1">Uncharacterized protein</fullName>
    </submittedName>
</protein>
<evidence type="ECO:0000313" key="1">
    <source>
        <dbReference type="EMBL" id="MBW4546984.1"/>
    </source>
</evidence>
<accession>A0A951PQK9</accession>
<comment type="caution">
    <text evidence="1">The sequence shown here is derived from an EMBL/GenBank/DDBJ whole genome shotgun (WGS) entry which is preliminary data.</text>
</comment>
<evidence type="ECO:0000313" key="2">
    <source>
        <dbReference type="Proteomes" id="UP000753908"/>
    </source>
</evidence>
<name>A0A951PQK9_9CYAN</name>
<dbReference type="Proteomes" id="UP000753908">
    <property type="component" value="Unassembled WGS sequence"/>
</dbReference>
<sequence>MLETTLSVPLSLCLIPSDRTRQRSLIPTLNQKPRATTHALVKLEISGEHPLRLWTEQPPSCRPSVNINGRSVAIAPSITGKRD</sequence>
<reference evidence="1" key="1">
    <citation type="submission" date="2021-05" db="EMBL/GenBank/DDBJ databases">
        <authorList>
            <person name="Pietrasiak N."/>
            <person name="Ward R."/>
            <person name="Stajich J.E."/>
            <person name="Kurbessoian T."/>
        </authorList>
    </citation>
    <scope>NUCLEOTIDE SEQUENCE</scope>
    <source>
        <strain evidence="1">CPER-KK1</strain>
    </source>
</reference>
<reference evidence="1" key="2">
    <citation type="journal article" date="2022" name="Microbiol. Resour. Announc.">
        <title>Metagenome Sequencing to Explore Phylogenomics of Terrestrial Cyanobacteria.</title>
        <authorList>
            <person name="Ward R.D."/>
            <person name="Stajich J.E."/>
            <person name="Johansen J.R."/>
            <person name="Huntemann M."/>
            <person name="Clum A."/>
            <person name="Foster B."/>
            <person name="Foster B."/>
            <person name="Roux S."/>
            <person name="Palaniappan K."/>
            <person name="Varghese N."/>
            <person name="Mukherjee S."/>
            <person name="Reddy T.B.K."/>
            <person name="Daum C."/>
            <person name="Copeland A."/>
            <person name="Chen I.A."/>
            <person name="Ivanova N.N."/>
            <person name="Kyrpides N.C."/>
            <person name="Shapiro N."/>
            <person name="Eloe-Fadrosh E.A."/>
            <person name="Pietrasiak N."/>
        </authorList>
    </citation>
    <scope>NUCLEOTIDE SEQUENCE</scope>
    <source>
        <strain evidence="1">CPER-KK1</strain>
    </source>
</reference>
<proteinExistence type="predicted"/>